<evidence type="ECO:0000313" key="2">
    <source>
        <dbReference type="EMBL" id="KAH6889151.1"/>
    </source>
</evidence>
<gene>
    <name evidence="2" type="ORF">B0T10DRAFT_548571</name>
</gene>
<accession>A0A9P9APN1</accession>
<organism evidence="2 3">
    <name type="scientific">Thelonectria olida</name>
    <dbReference type="NCBI Taxonomy" id="1576542"/>
    <lineage>
        <taxon>Eukaryota</taxon>
        <taxon>Fungi</taxon>
        <taxon>Dikarya</taxon>
        <taxon>Ascomycota</taxon>
        <taxon>Pezizomycotina</taxon>
        <taxon>Sordariomycetes</taxon>
        <taxon>Hypocreomycetidae</taxon>
        <taxon>Hypocreales</taxon>
        <taxon>Nectriaceae</taxon>
        <taxon>Thelonectria</taxon>
    </lineage>
</organism>
<feature type="transmembrane region" description="Helical" evidence="1">
    <location>
        <begin position="44"/>
        <end position="73"/>
    </location>
</feature>
<evidence type="ECO:0000256" key="1">
    <source>
        <dbReference type="SAM" id="Phobius"/>
    </source>
</evidence>
<keyword evidence="1" id="KW-0472">Membrane</keyword>
<evidence type="ECO:0000313" key="3">
    <source>
        <dbReference type="Proteomes" id="UP000777438"/>
    </source>
</evidence>
<keyword evidence="1" id="KW-0812">Transmembrane</keyword>
<proteinExistence type="predicted"/>
<comment type="caution">
    <text evidence="2">The sequence shown here is derived from an EMBL/GenBank/DDBJ whole genome shotgun (WGS) entry which is preliminary data.</text>
</comment>
<keyword evidence="3" id="KW-1185">Reference proteome</keyword>
<name>A0A9P9APN1_9HYPO</name>
<dbReference type="Proteomes" id="UP000777438">
    <property type="component" value="Unassembled WGS sequence"/>
</dbReference>
<feature type="transmembrane region" description="Helical" evidence="1">
    <location>
        <begin position="12"/>
        <end position="38"/>
    </location>
</feature>
<sequence length="171" mass="19501">MDPKNGCIKRSIRLITGISCLLFFCGLGAAGYQIAIAIMGQCSLWSIATVLLTVYLFFVSFQLARTALAVDAVEQRRVRLRRFIPATRGTFSARTIRFWCDSIWQEYDWALFRYPFFPFVLLRLRRAPEPLGAEALMRQWSRNSSDVGSVNPLGGLIRAYRGSRDEARTSY</sequence>
<protein>
    <submittedName>
        <fullName evidence="2">Uncharacterized protein</fullName>
    </submittedName>
</protein>
<dbReference type="EMBL" id="JAGPYM010000011">
    <property type="protein sequence ID" value="KAH6889151.1"/>
    <property type="molecule type" value="Genomic_DNA"/>
</dbReference>
<reference evidence="2 3" key="1">
    <citation type="journal article" date="2021" name="Nat. Commun.">
        <title>Genetic determinants of endophytism in the Arabidopsis root mycobiome.</title>
        <authorList>
            <person name="Mesny F."/>
            <person name="Miyauchi S."/>
            <person name="Thiergart T."/>
            <person name="Pickel B."/>
            <person name="Atanasova L."/>
            <person name="Karlsson M."/>
            <person name="Huettel B."/>
            <person name="Barry K.W."/>
            <person name="Haridas S."/>
            <person name="Chen C."/>
            <person name="Bauer D."/>
            <person name="Andreopoulos W."/>
            <person name="Pangilinan J."/>
            <person name="LaButti K."/>
            <person name="Riley R."/>
            <person name="Lipzen A."/>
            <person name="Clum A."/>
            <person name="Drula E."/>
            <person name="Henrissat B."/>
            <person name="Kohler A."/>
            <person name="Grigoriev I.V."/>
            <person name="Martin F.M."/>
            <person name="Hacquard S."/>
        </authorList>
    </citation>
    <scope>NUCLEOTIDE SEQUENCE [LARGE SCALE GENOMIC DNA]</scope>
    <source>
        <strain evidence="2 3">MPI-CAGE-CH-0241</strain>
    </source>
</reference>
<keyword evidence="1" id="KW-1133">Transmembrane helix</keyword>
<dbReference type="AlphaFoldDB" id="A0A9P9APN1"/>